<name>A0A6A8A427_9HYPH</name>
<sequence>MDSQRTIKLLSSLNRKAIELDRFVDALPVAQDLPGLKRAVYVLRTEISDNLRTPDSMAMDRVERLRIMIGEISAFSTSMALRNDVRPAEGMATPLSAAQILESRCVSLNNNTLGLEIGLNRVAPEDIAKHIPGQKIAAFQFAFGDGRLVLQPQTDATLPGDEAVAASARELLIEEGFRLLGELQTSNCGPRLISAFSLLQGKIEAGNDVVQIGMRVRTADAALRASSDEFAASQFAILAAHLLNISHYLAQFPAWQRFAENAAGVALSDEDLTSLRSTSRALASYLRERPNLADAAVPEALETVSVWAADSAELDGKVILALARTLENLWSLVVRGVVAVRDELVKEGRKRVAAGIIALVVSACATFAPSMAQIPGAEWINATFDYVQALLP</sequence>
<protein>
    <submittedName>
        <fullName evidence="1">Uncharacterized protein</fullName>
    </submittedName>
</protein>
<dbReference type="Proteomes" id="UP000435138">
    <property type="component" value="Unassembled WGS sequence"/>
</dbReference>
<keyword evidence="2" id="KW-1185">Reference proteome</keyword>
<dbReference type="EMBL" id="WIXI01000022">
    <property type="protein sequence ID" value="MQY44537.1"/>
    <property type="molecule type" value="Genomic_DNA"/>
</dbReference>
<evidence type="ECO:0000313" key="2">
    <source>
        <dbReference type="Proteomes" id="UP000435138"/>
    </source>
</evidence>
<reference evidence="1 2" key="1">
    <citation type="submission" date="2019-11" db="EMBL/GenBank/DDBJ databases">
        <title>Genome analysis of Rhizobacterium cereale a novel genus and species isolated from maize roots in North Spain.</title>
        <authorList>
            <person name="Menendez E."/>
            <person name="Flores-Felix J.D."/>
            <person name="Ramirez-Bahena M.-H."/>
            <person name="Igual J.M."/>
            <person name="Garcia-Fraile P."/>
            <person name="Peix A."/>
            <person name="Velazquez E."/>
        </authorList>
    </citation>
    <scope>NUCLEOTIDE SEQUENCE [LARGE SCALE GENOMIC DNA]</scope>
    <source>
        <strain evidence="1 2">RZME27</strain>
    </source>
</reference>
<dbReference type="RefSeq" id="WP_153352109.1">
    <property type="nucleotide sequence ID" value="NZ_WIXI01000022.1"/>
</dbReference>
<proteinExistence type="predicted"/>
<comment type="caution">
    <text evidence="1">The sequence shown here is derived from an EMBL/GenBank/DDBJ whole genome shotgun (WGS) entry which is preliminary data.</text>
</comment>
<evidence type="ECO:0000313" key="1">
    <source>
        <dbReference type="EMBL" id="MQY44537.1"/>
    </source>
</evidence>
<dbReference type="AlphaFoldDB" id="A0A6A8A427"/>
<organism evidence="1 2">
    <name type="scientific">Endobacterium cereale</name>
    <dbReference type="NCBI Taxonomy" id="2663029"/>
    <lineage>
        <taxon>Bacteria</taxon>
        <taxon>Pseudomonadati</taxon>
        <taxon>Pseudomonadota</taxon>
        <taxon>Alphaproteobacteria</taxon>
        <taxon>Hyphomicrobiales</taxon>
        <taxon>Rhizobiaceae</taxon>
        <taxon>Endobacterium</taxon>
    </lineage>
</organism>
<gene>
    <name evidence="1" type="ORF">GAO09_00410</name>
</gene>
<accession>A0A6A8A427</accession>